<dbReference type="Proteomes" id="UP000537141">
    <property type="component" value="Unassembled WGS sequence"/>
</dbReference>
<comment type="caution">
    <text evidence="1">The sequence shown here is derived from an EMBL/GenBank/DDBJ whole genome shotgun (WGS) entry which is preliminary data.</text>
</comment>
<accession>A0A7X0TSH1</accession>
<dbReference type="EMBL" id="JACHHU010000002">
    <property type="protein sequence ID" value="MBB6542101.1"/>
    <property type="molecule type" value="Genomic_DNA"/>
</dbReference>
<organism evidence="1 2">
    <name type="scientific">Thalassotalea piscium</name>
    <dbReference type="NCBI Taxonomy" id="1230533"/>
    <lineage>
        <taxon>Bacteria</taxon>
        <taxon>Pseudomonadati</taxon>
        <taxon>Pseudomonadota</taxon>
        <taxon>Gammaproteobacteria</taxon>
        <taxon>Alteromonadales</taxon>
        <taxon>Colwelliaceae</taxon>
        <taxon>Thalassotalea</taxon>
    </lineage>
</organism>
<gene>
    <name evidence="1" type="ORF">HNQ55_000576</name>
</gene>
<evidence type="ECO:0000313" key="2">
    <source>
        <dbReference type="Proteomes" id="UP000537141"/>
    </source>
</evidence>
<name>A0A7X0TSH1_9GAMM</name>
<protein>
    <submittedName>
        <fullName evidence="1">Uncharacterized protein</fullName>
    </submittedName>
</protein>
<dbReference type="AlphaFoldDB" id="A0A7X0TSH1"/>
<reference evidence="1 2" key="1">
    <citation type="submission" date="2020-08" db="EMBL/GenBank/DDBJ databases">
        <title>Genomic Encyclopedia of Type Strains, Phase IV (KMG-IV): sequencing the most valuable type-strain genomes for metagenomic binning, comparative biology and taxonomic classification.</title>
        <authorList>
            <person name="Goeker M."/>
        </authorList>
    </citation>
    <scope>NUCLEOTIDE SEQUENCE [LARGE SCALE GENOMIC DNA]</scope>
    <source>
        <strain evidence="1 2">DSM 26287</strain>
    </source>
</reference>
<keyword evidence="2" id="KW-1185">Reference proteome</keyword>
<proteinExistence type="predicted"/>
<evidence type="ECO:0000313" key="1">
    <source>
        <dbReference type="EMBL" id="MBB6542101.1"/>
    </source>
</evidence>
<sequence length="69" mass="7914">MKINALYLTVFTAYKIDHIFNETGIIKINALYLTVFTAYKIDHLLNETGITCVISLLYKVNYFCSISLC</sequence>